<evidence type="ECO:0000259" key="1">
    <source>
        <dbReference type="Pfam" id="PF13336"/>
    </source>
</evidence>
<dbReference type="Gene3D" id="3.40.1080.20">
    <property type="entry name" value="Acetyl-CoA hydrolase/transferase C-terminal domain"/>
    <property type="match status" value="1"/>
</dbReference>
<dbReference type="GO" id="GO:0006083">
    <property type="term" value="P:acetate metabolic process"/>
    <property type="evidence" value="ECO:0007669"/>
    <property type="project" value="InterPro"/>
</dbReference>
<dbReference type="PANTHER" id="PTHR21432:SF20">
    <property type="entry name" value="ACETYL-COA HYDROLASE"/>
    <property type="match status" value="1"/>
</dbReference>
<name>A0A2N3Y6M2_SACSN</name>
<proteinExistence type="predicted"/>
<dbReference type="InterPro" id="IPR038460">
    <property type="entry name" value="AcetylCoA_hyd_C_sf"/>
</dbReference>
<dbReference type="GO" id="GO:0016787">
    <property type="term" value="F:hydrolase activity"/>
    <property type="evidence" value="ECO:0007669"/>
    <property type="project" value="UniProtKB-KW"/>
</dbReference>
<dbReference type="RefSeq" id="WP_010309992.1">
    <property type="nucleotide sequence ID" value="NZ_CP061007.1"/>
</dbReference>
<sequence length="426" mass="44350">MTTEHAIDASRLLAGRTRAVVLAAMWPQQPDGLLAAVIEAARAADIGLTVLFADLTGSLAFLDEAAEHDVLEGRLQLVSVAGAIPKRWSPHIDYLPQSLWDVDRLIGTGEIPVDILLARVVATAKPEHVALGGMVGYTPAALRTGCTVGLEVVPGHTFAGPEPVPLDRADAVVHGPASTHRRTIRFSAEQEAIGHAVAGLVPDGATVQLGLGAVPEAVIPHLRTKRDLGVHSGILSAGIRELIAAGVVTGRRKTAEPGWHVATGVLDWPAHQCPGLALQPVAQTHAPDRLLAQERLWAVNSAFEIDLAGQANAEFTDGVRVASGGGQADFVRAAHASPGGAAVLALPARTRQGRSRIVACLPAPHIPTSPGAEIDVVVTEHGTAWLRGRTAREKAAALIAVAHPADRPALSAAVAHPLPERNHCSS</sequence>
<organism evidence="2 3">
    <name type="scientific">Saccharopolyspora spinosa</name>
    <dbReference type="NCBI Taxonomy" id="60894"/>
    <lineage>
        <taxon>Bacteria</taxon>
        <taxon>Bacillati</taxon>
        <taxon>Actinomycetota</taxon>
        <taxon>Actinomycetes</taxon>
        <taxon>Pseudonocardiales</taxon>
        <taxon>Pseudonocardiaceae</taxon>
        <taxon>Saccharopolyspora</taxon>
    </lineage>
</organism>
<dbReference type="InterPro" id="IPR046433">
    <property type="entry name" value="ActCoA_hydro"/>
</dbReference>
<keyword evidence="2" id="KW-0378">Hydrolase</keyword>
<evidence type="ECO:0000313" key="3">
    <source>
        <dbReference type="Proteomes" id="UP000233786"/>
    </source>
</evidence>
<dbReference type="STRING" id="994479.GCA_000194155_04787"/>
<dbReference type="EMBL" id="PJNB01000001">
    <property type="protein sequence ID" value="PKW18577.1"/>
    <property type="molecule type" value="Genomic_DNA"/>
</dbReference>
<dbReference type="GO" id="GO:0008775">
    <property type="term" value="F:acetate CoA-transferase activity"/>
    <property type="evidence" value="ECO:0007669"/>
    <property type="project" value="InterPro"/>
</dbReference>
<keyword evidence="3" id="KW-1185">Reference proteome</keyword>
<evidence type="ECO:0000313" key="2">
    <source>
        <dbReference type="EMBL" id="PKW18577.1"/>
    </source>
</evidence>
<dbReference type="OrthoDB" id="9801795at2"/>
<dbReference type="InterPro" id="IPR026888">
    <property type="entry name" value="AcetylCoA_hyd_C"/>
</dbReference>
<gene>
    <name evidence="2" type="ORF">A8926_6676</name>
</gene>
<dbReference type="Proteomes" id="UP000233786">
    <property type="component" value="Unassembled WGS sequence"/>
</dbReference>
<dbReference type="PANTHER" id="PTHR21432">
    <property type="entry name" value="ACETYL-COA HYDROLASE-RELATED"/>
    <property type="match status" value="1"/>
</dbReference>
<dbReference type="Gene3D" id="3.40.1080.10">
    <property type="entry name" value="Glutaconate Coenzyme A-transferase"/>
    <property type="match status" value="1"/>
</dbReference>
<dbReference type="AlphaFoldDB" id="A0A2N3Y6M2"/>
<comment type="caution">
    <text evidence="2">The sequence shown here is derived from an EMBL/GenBank/DDBJ whole genome shotgun (WGS) entry which is preliminary data.</text>
</comment>
<protein>
    <submittedName>
        <fullName evidence="2">Acetyl-CoA hydrolase/4-hydroxybutyrate CoA-transferase</fullName>
    </submittedName>
</protein>
<reference evidence="2" key="1">
    <citation type="submission" date="2017-12" db="EMBL/GenBank/DDBJ databases">
        <title>Sequencing the genomes of 1000 Actinobacteria strains.</title>
        <authorList>
            <person name="Klenk H.-P."/>
        </authorList>
    </citation>
    <scope>NUCLEOTIDE SEQUENCE [LARGE SCALE GENOMIC DNA]</scope>
    <source>
        <strain evidence="2">DSM 44228</strain>
    </source>
</reference>
<dbReference type="SUPFAM" id="SSF100950">
    <property type="entry name" value="NagB/RpiA/CoA transferase-like"/>
    <property type="match status" value="2"/>
</dbReference>
<dbReference type="Pfam" id="PF13336">
    <property type="entry name" value="AcetylCoA_hyd_C"/>
    <property type="match status" value="1"/>
</dbReference>
<dbReference type="InterPro" id="IPR037171">
    <property type="entry name" value="NagB/RpiA_transferase-like"/>
</dbReference>
<dbReference type="Gene3D" id="3.30.750.70">
    <property type="entry name" value="4-hydroxybutyrate coenzyme like domains"/>
    <property type="match status" value="1"/>
</dbReference>
<accession>A0A2N3Y6M2</accession>
<feature type="domain" description="Acetyl-CoA hydrolase/transferase C-terminal" evidence="1">
    <location>
        <begin position="271"/>
        <end position="412"/>
    </location>
</feature>